<comment type="catalytic activity">
    <reaction evidence="13">
        <text>N(6)-L-threonylcarbamoyladenosine(37) in tRNA + (sulfur carrier)-SH + AH2 + 2 S-adenosyl-L-methionine = 2-methylsulfanyl-N(6)-L-threonylcarbamoyladenosine(37) in tRNA + (sulfur carrier)-H + 5'-deoxyadenosine + L-methionine + A + S-adenosyl-L-homocysteine + 2 H(+)</text>
        <dbReference type="Rhea" id="RHEA:37075"/>
        <dbReference type="Rhea" id="RHEA-COMP:10163"/>
        <dbReference type="Rhea" id="RHEA-COMP:11092"/>
        <dbReference type="Rhea" id="RHEA-COMP:14737"/>
        <dbReference type="Rhea" id="RHEA-COMP:14739"/>
        <dbReference type="ChEBI" id="CHEBI:13193"/>
        <dbReference type="ChEBI" id="CHEBI:15378"/>
        <dbReference type="ChEBI" id="CHEBI:17319"/>
        <dbReference type="ChEBI" id="CHEBI:17499"/>
        <dbReference type="ChEBI" id="CHEBI:29917"/>
        <dbReference type="ChEBI" id="CHEBI:57844"/>
        <dbReference type="ChEBI" id="CHEBI:57856"/>
        <dbReference type="ChEBI" id="CHEBI:59789"/>
        <dbReference type="ChEBI" id="CHEBI:64428"/>
        <dbReference type="ChEBI" id="CHEBI:74418"/>
        <dbReference type="ChEBI" id="CHEBI:74420"/>
        <dbReference type="EC" id="2.8.4.5"/>
    </reaction>
</comment>
<dbReference type="PROSITE" id="PS51918">
    <property type="entry name" value="RADICAL_SAM"/>
    <property type="match status" value="1"/>
</dbReference>
<dbReference type="InterPro" id="IPR013848">
    <property type="entry name" value="Methylthiotransferase_N"/>
</dbReference>
<dbReference type="InterPro" id="IPR006467">
    <property type="entry name" value="MiaB-like_bact"/>
</dbReference>
<evidence type="ECO:0000256" key="15">
    <source>
        <dbReference type="ARBA" id="ARBA00069898"/>
    </source>
</evidence>
<dbReference type="FunFam" id="3.40.50.12160:FF:000004">
    <property type="entry name" value="Threonylcarbamoyladenosine tRNA methylthiotransferase MtaB"/>
    <property type="match status" value="1"/>
</dbReference>
<dbReference type="FunFam" id="3.80.30.20:FF:000001">
    <property type="entry name" value="tRNA-2-methylthio-N(6)-dimethylallyladenosine synthase 2"/>
    <property type="match status" value="1"/>
</dbReference>
<evidence type="ECO:0000256" key="12">
    <source>
        <dbReference type="ARBA" id="ARBA00031213"/>
    </source>
</evidence>
<proteinExistence type="inferred from homology"/>
<dbReference type="PROSITE" id="PS51449">
    <property type="entry name" value="MTTASE_N"/>
    <property type="match status" value="1"/>
</dbReference>
<dbReference type="InterPro" id="IPR020612">
    <property type="entry name" value="Methylthiotransferase_CS"/>
</dbReference>
<comment type="similarity">
    <text evidence="14">Belongs to the methylthiotransferase family. MtaB subfamily.</text>
</comment>
<evidence type="ECO:0000256" key="10">
    <source>
        <dbReference type="ARBA" id="ARBA00023004"/>
    </source>
</evidence>
<protein>
    <recommendedName>
        <fullName evidence="15">Threonylcarbamoyladenosine tRNA methylthiotransferase MtaB</fullName>
        <ecNumber evidence="3">2.8.4.5</ecNumber>
    </recommendedName>
    <alternativeName>
        <fullName evidence="12">tRNA-t(6)A37 methylthiotransferase</fullName>
    </alternativeName>
</protein>
<evidence type="ECO:0000256" key="6">
    <source>
        <dbReference type="ARBA" id="ARBA00022679"/>
    </source>
</evidence>
<evidence type="ECO:0000256" key="11">
    <source>
        <dbReference type="ARBA" id="ARBA00023014"/>
    </source>
</evidence>
<dbReference type="EC" id="2.8.4.5" evidence="3"/>
<dbReference type="Pfam" id="PF00919">
    <property type="entry name" value="UPF0004"/>
    <property type="match status" value="1"/>
</dbReference>
<dbReference type="Proteomes" id="UP000078383">
    <property type="component" value="Unassembled WGS sequence"/>
</dbReference>
<evidence type="ECO:0000256" key="3">
    <source>
        <dbReference type="ARBA" id="ARBA00013273"/>
    </source>
</evidence>
<dbReference type="Pfam" id="PF04055">
    <property type="entry name" value="Radical_SAM"/>
    <property type="match status" value="1"/>
</dbReference>
<dbReference type="SFLD" id="SFLDG01082">
    <property type="entry name" value="B12-binding_domain_containing"/>
    <property type="match status" value="1"/>
</dbReference>
<dbReference type="EMBL" id="CZBX01000001">
    <property type="protein sequence ID" value="CUQ80680.1"/>
    <property type="molecule type" value="Genomic_DNA"/>
</dbReference>
<evidence type="ECO:0000256" key="1">
    <source>
        <dbReference type="ARBA" id="ARBA00001966"/>
    </source>
</evidence>
<dbReference type="InterPro" id="IPR007197">
    <property type="entry name" value="rSAM"/>
</dbReference>
<keyword evidence="11" id="KW-0411">Iron-sulfur</keyword>
<evidence type="ECO:0000256" key="13">
    <source>
        <dbReference type="ARBA" id="ARBA00051661"/>
    </source>
</evidence>
<keyword evidence="7" id="KW-0949">S-adenosyl-L-methionine</keyword>
<dbReference type="PANTHER" id="PTHR11918:SF45">
    <property type="entry name" value="THREONYLCARBAMOYLADENOSINE TRNA METHYLTHIOTRANSFERASE"/>
    <property type="match status" value="1"/>
</dbReference>
<name>A0A174ZC92_9FIRM</name>
<dbReference type="SMART" id="SM00729">
    <property type="entry name" value="Elp3"/>
    <property type="match status" value="1"/>
</dbReference>
<dbReference type="PANTHER" id="PTHR11918">
    <property type="entry name" value="RADICAL SAM PROTEINS"/>
    <property type="match status" value="1"/>
</dbReference>
<dbReference type="SFLD" id="SFLDG01061">
    <property type="entry name" value="methylthiotransferase"/>
    <property type="match status" value="1"/>
</dbReference>
<sequence length="450" mass="51483">MKKAALHNLGCKVNAYETEAMQEMLEKAGYEIVPFKEGADLYVINTCTVTNIADRKSRQMLHRARKMNPDAVVVAAGCYVQAKEKEIQVDDCIDIVLGNNKKQNLIEALEEYERTHNADCNVIENEKNAKNQENDRKAEIKMEEIGKTKEYENLHLTKPGDHTRAYIKVQDGCNQFCTYCIIPYARGRVRSRSMEDVLDEVRTLADNGYKEVVLTGIHLSSYGIDFDKEYHLLELIRAVHEIDGIERIRLGSLEPGIITEEFAEGIAKLPKMCPHFHLSLQSGCDATLKRMNRRYTSSEYAEKCELLRKYFPNPALTTDVIVGFPGETEEEFKESYDFVDSIDFYETHIFKYSRREGTKAAVMPDQVDEQIKAKRSAQLIELGEKKRAAYEQSFQGKEVEVLVEEDLELNGKEVQTGHTKEYMKIALETNENLKNSIVKVQIGKDSQIIH</sequence>
<dbReference type="InterPro" id="IPR058240">
    <property type="entry name" value="rSAM_sf"/>
</dbReference>
<dbReference type="SFLD" id="SFLDS00029">
    <property type="entry name" value="Radical_SAM"/>
    <property type="match status" value="1"/>
</dbReference>
<keyword evidence="8" id="KW-0819">tRNA processing</keyword>
<evidence type="ECO:0000259" key="18">
    <source>
        <dbReference type="PROSITE" id="PS51918"/>
    </source>
</evidence>
<dbReference type="InterPro" id="IPR038135">
    <property type="entry name" value="Methylthiotransferase_N_sf"/>
</dbReference>
<dbReference type="PROSITE" id="PS01278">
    <property type="entry name" value="MTTASE_RADICAL"/>
    <property type="match status" value="1"/>
</dbReference>
<dbReference type="InterPro" id="IPR023404">
    <property type="entry name" value="rSAM_horseshoe"/>
</dbReference>
<evidence type="ECO:0000313" key="19">
    <source>
        <dbReference type="EMBL" id="CUQ80680.1"/>
    </source>
</evidence>
<dbReference type="InterPro" id="IPR034557">
    <property type="entry name" value="ThrcA_tRNA_MEthiotransferase"/>
</dbReference>
<dbReference type="Gene3D" id="3.40.50.12160">
    <property type="entry name" value="Methylthiotransferase, N-terminal domain"/>
    <property type="match status" value="1"/>
</dbReference>
<evidence type="ECO:0000256" key="8">
    <source>
        <dbReference type="ARBA" id="ARBA00022694"/>
    </source>
</evidence>
<dbReference type="InterPro" id="IPR006638">
    <property type="entry name" value="Elp3/MiaA/NifB-like_rSAM"/>
</dbReference>
<evidence type="ECO:0000256" key="4">
    <source>
        <dbReference type="ARBA" id="ARBA00022485"/>
    </source>
</evidence>
<dbReference type="GO" id="GO:0051539">
    <property type="term" value="F:4 iron, 4 sulfur cluster binding"/>
    <property type="evidence" value="ECO:0007669"/>
    <property type="project" value="UniProtKB-KW"/>
</dbReference>
<dbReference type="NCBIfam" id="TIGR01579">
    <property type="entry name" value="MiaB-like-C"/>
    <property type="match status" value="1"/>
</dbReference>
<dbReference type="SFLD" id="SFLDF00295">
    <property type="entry name" value="threonylcarbamoyladenosine_tRN"/>
    <property type="match status" value="1"/>
</dbReference>
<feature type="domain" description="MTTase N-terminal" evidence="17">
    <location>
        <begin position="2"/>
        <end position="114"/>
    </location>
</feature>
<dbReference type="RefSeq" id="WP_055170476.1">
    <property type="nucleotide sequence ID" value="NZ_CZBX01000001.1"/>
</dbReference>
<comment type="function">
    <text evidence="2">Catalyzes the methylthiolation of N6-threonylcarbamoyladenosine (t(6)A), leading to the formation of 2-methylthio-N6-threonylcarbamoyladenosine (ms(2)t(6)A) at position 37 in tRNAs that read codons beginning with adenine.</text>
</comment>
<evidence type="ECO:0000259" key="17">
    <source>
        <dbReference type="PROSITE" id="PS51449"/>
    </source>
</evidence>
<dbReference type="NCBIfam" id="TIGR00089">
    <property type="entry name" value="MiaB/RimO family radical SAM methylthiotransferase"/>
    <property type="match status" value="1"/>
</dbReference>
<dbReference type="GO" id="GO:0035598">
    <property type="term" value="F:tRNA (N(6)-L-threonylcarbamoyladenosine(37)-C(2))-methylthiotransferase activity"/>
    <property type="evidence" value="ECO:0007669"/>
    <property type="project" value="UniProtKB-EC"/>
</dbReference>
<evidence type="ECO:0000256" key="2">
    <source>
        <dbReference type="ARBA" id="ARBA00002399"/>
    </source>
</evidence>
<keyword evidence="10" id="KW-0408">Iron</keyword>
<accession>A0A174ZC92</accession>
<dbReference type="Gene3D" id="3.80.30.20">
    <property type="entry name" value="tm_1862 like domain"/>
    <property type="match status" value="1"/>
</dbReference>
<dbReference type="AlphaFoldDB" id="A0A174ZC92"/>
<dbReference type="InterPro" id="IPR005839">
    <property type="entry name" value="Methylthiotransferase"/>
</dbReference>
<evidence type="ECO:0000256" key="5">
    <source>
        <dbReference type="ARBA" id="ARBA00022490"/>
    </source>
</evidence>
<keyword evidence="5" id="KW-0963">Cytoplasm</keyword>
<keyword evidence="16" id="KW-0175">Coiled coil</keyword>
<dbReference type="SUPFAM" id="SSF102114">
    <property type="entry name" value="Radical SAM enzymes"/>
    <property type="match status" value="1"/>
</dbReference>
<evidence type="ECO:0000256" key="7">
    <source>
        <dbReference type="ARBA" id="ARBA00022691"/>
    </source>
</evidence>
<keyword evidence="9" id="KW-0479">Metal-binding</keyword>
<evidence type="ECO:0000256" key="14">
    <source>
        <dbReference type="ARBA" id="ARBA00061574"/>
    </source>
</evidence>
<evidence type="ECO:0000256" key="9">
    <source>
        <dbReference type="ARBA" id="ARBA00022723"/>
    </source>
</evidence>
<keyword evidence="4" id="KW-0004">4Fe-4S</keyword>
<feature type="domain" description="Radical SAM core" evidence="18">
    <location>
        <begin position="159"/>
        <end position="389"/>
    </location>
</feature>
<dbReference type="GO" id="GO:0046872">
    <property type="term" value="F:metal ion binding"/>
    <property type="evidence" value="ECO:0007669"/>
    <property type="project" value="UniProtKB-KW"/>
</dbReference>
<evidence type="ECO:0000256" key="16">
    <source>
        <dbReference type="SAM" id="Coils"/>
    </source>
</evidence>
<dbReference type="OrthoDB" id="9805215at2"/>
<keyword evidence="6 19" id="KW-0808">Transferase</keyword>
<organism evidence="19 20">
    <name type="scientific">[Ruminococcus] torques</name>
    <dbReference type="NCBI Taxonomy" id="33039"/>
    <lineage>
        <taxon>Bacteria</taxon>
        <taxon>Bacillati</taxon>
        <taxon>Bacillota</taxon>
        <taxon>Clostridia</taxon>
        <taxon>Lachnospirales</taxon>
        <taxon>Lachnospiraceae</taxon>
        <taxon>Mediterraneibacter</taxon>
    </lineage>
</organism>
<comment type="cofactor">
    <cofactor evidence="1">
        <name>[4Fe-4S] cluster</name>
        <dbReference type="ChEBI" id="CHEBI:49883"/>
    </cofactor>
</comment>
<feature type="coiled-coil region" evidence="16">
    <location>
        <begin position="95"/>
        <end position="143"/>
    </location>
</feature>
<evidence type="ECO:0000313" key="20">
    <source>
        <dbReference type="Proteomes" id="UP000078383"/>
    </source>
</evidence>
<gene>
    <name evidence="19" type="primary">miaB_1</name>
    <name evidence="19" type="ORF">ERS852502_00084</name>
</gene>
<dbReference type="CDD" id="cd01335">
    <property type="entry name" value="Radical_SAM"/>
    <property type="match status" value="1"/>
</dbReference>
<reference evidence="19 20" key="1">
    <citation type="submission" date="2015-09" db="EMBL/GenBank/DDBJ databases">
        <authorList>
            <consortium name="Pathogen Informatics"/>
        </authorList>
    </citation>
    <scope>NUCLEOTIDE SEQUENCE [LARGE SCALE GENOMIC DNA]</scope>
    <source>
        <strain evidence="19 20">2789STDY5834889</strain>
    </source>
</reference>